<reference evidence="5 6" key="1">
    <citation type="submission" date="2013-10" db="EMBL/GenBank/DDBJ databases">
        <title>The Genome Sequence of Acinetobacter lwoffii NIPH 512.</title>
        <authorList>
            <consortium name="The Broad Institute Genomics Platform"/>
            <consortium name="The Broad Institute Genome Sequencing Center for Infectious Disease"/>
            <person name="Cerqueira G."/>
            <person name="Feldgarden M."/>
            <person name="Courvalin P."/>
            <person name="Grillot-Courvalin C."/>
            <person name="Clermont D."/>
            <person name="Rocha E."/>
            <person name="Yoon E.-J."/>
            <person name="Nemec A."/>
            <person name="Young S.K."/>
            <person name="Zeng Q."/>
            <person name="Gargeya S."/>
            <person name="Fitzgerald M."/>
            <person name="Abouelleil A."/>
            <person name="Alvarado L."/>
            <person name="Berlin A.M."/>
            <person name="Chapman S.B."/>
            <person name="Gainer-Dewar J."/>
            <person name="Goldberg J."/>
            <person name="Gnerre S."/>
            <person name="Griggs A."/>
            <person name="Gujja S."/>
            <person name="Hansen M."/>
            <person name="Howarth C."/>
            <person name="Imamovic A."/>
            <person name="Ireland A."/>
            <person name="Larimer J."/>
            <person name="McCowan C."/>
            <person name="Murphy C."/>
            <person name="Pearson M."/>
            <person name="Poon T.W."/>
            <person name="Priest M."/>
            <person name="Roberts A."/>
            <person name="Saif S."/>
            <person name="Shea T."/>
            <person name="Sykes S."/>
            <person name="Wortman J."/>
            <person name="Nusbaum C."/>
            <person name="Birren B."/>
        </authorList>
    </citation>
    <scope>NUCLEOTIDE SEQUENCE [LARGE SCALE GENOMIC DNA]</scope>
    <source>
        <strain evidence="5 6">NIPH 512</strain>
    </source>
</reference>
<accession>A0ABN0PU69</accession>
<dbReference type="NCBIfam" id="NF041524">
    <property type="entry name" value="Gltr_6"/>
    <property type="match status" value="1"/>
</dbReference>
<name>A0ABN0PU69_ACILW</name>
<evidence type="ECO:0000256" key="4">
    <source>
        <dbReference type="ARBA" id="ARBA00022679"/>
    </source>
</evidence>
<dbReference type="Pfam" id="PF03414">
    <property type="entry name" value="Glyco_transf_6"/>
    <property type="match status" value="1"/>
</dbReference>
<sequence length="281" mass="33616">MYNKTKVAILYIATGRYIKFWDFFYKSAEQNLLLNSSKHYFVFTDCKELLESDIEENITYIKQPKLGWPYDTLMRFNIFLTQKNQLKKFDYIFFFNANTEIVKTITEEDLLPLNSAENLVLTHQPHAFHKNKKQFTYDRNPLSNAYIPLSQGKHYFTGALNGGKSVNFLEMCEHLNRKTKEDLDQNIIALWHDESHLNKYALDRTDVKILPPYFTRGEKEYWKKESKVMFSDKSHYRFGGHAFLRGETDQYIDQIEWKKLNGKPKKRISFRLKQYIKSFFI</sequence>
<evidence type="ECO:0000256" key="1">
    <source>
        <dbReference type="ARBA" id="ARBA00001936"/>
    </source>
</evidence>
<evidence type="ECO:0000313" key="5">
    <source>
        <dbReference type="EMBL" id="ESJ94006.1"/>
    </source>
</evidence>
<dbReference type="Gene3D" id="3.90.550.10">
    <property type="entry name" value="Spore Coat Polysaccharide Biosynthesis Protein SpsA, Chain A"/>
    <property type="match status" value="1"/>
</dbReference>
<dbReference type="EMBL" id="AYHO01000005">
    <property type="protein sequence ID" value="ESJ94006.1"/>
    <property type="molecule type" value="Genomic_DNA"/>
</dbReference>
<evidence type="ECO:0000256" key="3">
    <source>
        <dbReference type="ARBA" id="ARBA00022676"/>
    </source>
</evidence>
<evidence type="ECO:0000313" key="6">
    <source>
        <dbReference type="Proteomes" id="UP000018465"/>
    </source>
</evidence>
<comment type="similarity">
    <text evidence="2">Belongs to the glycosyltransferase 6 family.</text>
</comment>
<dbReference type="Proteomes" id="UP000018465">
    <property type="component" value="Unassembled WGS sequence"/>
</dbReference>
<proteinExistence type="inferred from homology"/>
<dbReference type="SUPFAM" id="SSF53448">
    <property type="entry name" value="Nucleotide-diphospho-sugar transferases"/>
    <property type="match status" value="1"/>
</dbReference>
<dbReference type="InterPro" id="IPR048174">
    <property type="entry name" value="WbnI-like"/>
</dbReference>
<evidence type="ECO:0000256" key="2">
    <source>
        <dbReference type="ARBA" id="ARBA00010413"/>
    </source>
</evidence>
<dbReference type="PANTHER" id="PTHR10462">
    <property type="entry name" value="GLYCOSYLTRANSFERASE-RELATED"/>
    <property type="match status" value="1"/>
</dbReference>
<dbReference type="InterPro" id="IPR029044">
    <property type="entry name" value="Nucleotide-diphossugar_trans"/>
</dbReference>
<dbReference type="PANTHER" id="PTHR10462:SF53">
    <property type="entry name" value="HISTO-BLOOD GROUP ABO SYSTEM TRANSFERASE 1-LIKE"/>
    <property type="match status" value="1"/>
</dbReference>
<keyword evidence="4" id="KW-0808">Transferase</keyword>
<organism evidence="5 6">
    <name type="scientific">Acinetobacter lwoffii NCTC 5866 = CIP 64.10 = NIPH 512</name>
    <dbReference type="NCBI Taxonomy" id="981327"/>
    <lineage>
        <taxon>Bacteria</taxon>
        <taxon>Pseudomonadati</taxon>
        <taxon>Pseudomonadota</taxon>
        <taxon>Gammaproteobacteria</taxon>
        <taxon>Moraxellales</taxon>
        <taxon>Moraxellaceae</taxon>
        <taxon>Acinetobacter</taxon>
    </lineage>
</organism>
<gene>
    <name evidence="5" type="ORF">P800_02077</name>
</gene>
<evidence type="ECO:0008006" key="7">
    <source>
        <dbReference type="Google" id="ProtNLM"/>
    </source>
</evidence>
<comment type="caution">
    <text evidence="5">The sequence shown here is derived from an EMBL/GenBank/DDBJ whole genome shotgun (WGS) entry which is preliminary data.</text>
</comment>
<protein>
    <recommendedName>
        <fullName evidence="7">Glycosyl transferase family 6</fullName>
    </recommendedName>
</protein>
<keyword evidence="3" id="KW-0328">Glycosyltransferase</keyword>
<comment type="cofactor">
    <cofactor evidence="1">
        <name>Mn(2+)</name>
        <dbReference type="ChEBI" id="CHEBI:29035"/>
    </cofactor>
</comment>
<dbReference type="InterPro" id="IPR005076">
    <property type="entry name" value="Glyco_trans_6"/>
</dbReference>
<keyword evidence="6" id="KW-1185">Reference proteome</keyword>